<evidence type="ECO:0000313" key="3">
    <source>
        <dbReference type="Proteomes" id="UP000237819"/>
    </source>
</evidence>
<dbReference type="OrthoDB" id="9783157at2"/>
<accession>A0A2S8GEV5</accession>
<evidence type="ECO:0000313" key="2">
    <source>
        <dbReference type="EMBL" id="PQO42992.1"/>
    </source>
</evidence>
<comment type="similarity">
    <text evidence="1">Belongs to the metallo-dependent hydrolases superfamily.</text>
</comment>
<dbReference type="PANTHER" id="PTHR42658">
    <property type="entry name" value="HYDROLASE TATD"/>
    <property type="match status" value="1"/>
</dbReference>
<name>A0A2S8GEV5_9BACT</name>
<dbReference type="Gene3D" id="3.20.20.140">
    <property type="entry name" value="Metal-dependent hydrolases"/>
    <property type="match status" value="1"/>
</dbReference>
<dbReference type="EMBL" id="PUHZ01000024">
    <property type="protein sequence ID" value="PQO42992.1"/>
    <property type="molecule type" value="Genomic_DNA"/>
</dbReference>
<dbReference type="PIRSF" id="PIRSF005295">
    <property type="entry name" value="UCP005295_TatD"/>
    <property type="match status" value="1"/>
</dbReference>
<comment type="caution">
    <text evidence="2">The sequence shown here is derived from an EMBL/GenBank/DDBJ whole genome shotgun (WGS) entry which is preliminary data.</text>
</comment>
<dbReference type="Proteomes" id="UP000237819">
    <property type="component" value="Unassembled WGS sequence"/>
</dbReference>
<dbReference type="InterPro" id="IPR032466">
    <property type="entry name" value="Metal_Hydrolase"/>
</dbReference>
<dbReference type="Pfam" id="PF01026">
    <property type="entry name" value="TatD_DNase"/>
    <property type="match status" value="1"/>
</dbReference>
<sequence>MRYIDPHIHCSSRTTDDYERMAEAGIVAVIEPAFWLGQPRTTAGAFHDYFSSLVGFERFRAGQFGIKHYCTIGLNAKEANNERLAEEVLDMLPLFLSKENVVAVGEIGFDDMTAAEERALRVQLDLAKELDLPVMIHTPHRNKKRGTYRSMDIIEEHGLAPHMVVIDHNNEETCKEVLDRGYWAAFTIYPKTKMGNQRMVDIVKQYGSDRVIVDSSADWGISDPLAVTKTGNLMLSQGVSEEDVQLTCYKNAISAYNQSGQFNETDWLNPQPVDEFQLFEGNSVLRGQRPDTNTPQEDGIIS</sequence>
<protein>
    <submittedName>
        <fullName evidence="2">Hydrolase TatD</fullName>
    </submittedName>
</protein>
<dbReference type="GO" id="GO:0046872">
    <property type="term" value="F:metal ion binding"/>
    <property type="evidence" value="ECO:0007669"/>
    <property type="project" value="UniProtKB-KW"/>
</dbReference>
<keyword evidence="1" id="KW-0479">Metal-binding</keyword>
<dbReference type="RefSeq" id="WP_105338205.1">
    <property type="nucleotide sequence ID" value="NZ_PUHZ01000024.1"/>
</dbReference>
<dbReference type="InterPro" id="IPR001130">
    <property type="entry name" value="TatD-like"/>
</dbReference>
<proteinExistence type="inferred from homology"/>
<dbReference type="InterPro" id="IPR012022">
    <property type="entry name" value="UCP005295"/>
</dbReference>
<dbReference type="SUPFAM" id="SSF51556">
    <property type="entry name" value="Metallo-dependent hydrolases"/>
    <property type="match status" value="1"/>
</dbReference>
<keyword evidence="1 2" id="KW-0378">Hydrolase</keyword>
<organism evidence="2 3">
    <name type="scientific">Blastopirellula marina</name>
    <dbReference type="NCBI Taxonomy" id="124"/>
    <lineage>
        <taxon>Bacteria</taxon>
        <taxon>Pseudomonadati</taxon>
        <taxon>Planctomycetota</taxon>
        <taxon>Planctomycetia</taxon>
        <taxon>Pirellulales</taxon>
        <taxon>Pirellulaceae</taxon>
        <taxon>Blastopirellula</taxon>
    </lineage>
</organism>
<dbReference type="PANTHER" id="PTHR42658:SF1">
    <property type="entry name" value="HYDROLASE TATD"/>
    <property type="match status" value="1"/>
</dbReference>
<evidence type="ECO:0000256" key="1">
    <source>
        <dbReference type="PIRNR" id="PIRNR005295"/>
    </source>
</evidence>
<dbReference type="GO" id="GO:0016788">
    <property type="term" value="F:hydrolase activity, acting on ester bonds"/>
    <property type="evidence" value="ECO:0007669"/>
    <property type="project" value="UniProtKB-UniRule"/>
</dbReference>
<reference evidence="2 3" key="1">
    <citation type="submission" date="2018-02" db="EMBL/GenBank/DDBJ databases">
        <title>Comparative genomes isolates from brazilian mangrove.</title>
        <authorList>
            <person name="Araujo J.E."/>
            <person name="Taketani R.G."/>
            <person name="Silva M.C.P."/>
            <person name="Loureco M.V."/>
            <person name="Andreote F.D."/>
        </authorList>
    </citation>
    <scope>NUCLEOTIDE SEQUENCE [LARGE SCALE GENOMIC DNA]</scope>
    <source>
        <strain evidence="2 3">Nap-Phe MGV</strain>
    </source>
</reference>
<dbReference type="AlphaFoldDB" id="A0A2S8GEV5"/>
<gene>
    <name evidence="2" type="ORF">C5Y93_25075</name>
</gene>